<dbReference type="HOGENOM" id="CLU_501544_0_0_1"/>
<dbReference type="AlphaFoldDB" id="W7IH41"/>
<evidence type="ECO:0000256" key="3">
    <source>
        <dbReference type="ARBA" id="ARBA00022737"/>
    </source>
</evidence>
<keyword evidence="3" id="KW-0677">Repeat</keyword>
<protein>
    <submittedName>
        <fullName evidence="8">Uncharacterized protein</fullName>
    </submittedName>
</protein>
<evidence type="ECO:0000313" key="9">
    <source>
        <dbReference type="Proteomes" id="UP000024837"/>
    </source>
</evidence>
<name>W7IH41_9PEZI</name>
<evidence type="ECO:0000256" key="6">
    <source>
        <dbReference type="ARBA" id="ARBA00044493"/>
    </source>
</evidence>
<dbReference type="InterPro" id="IPR002885">
    <property type="entry name" value="PPR_rpt"/>
</dbReference>
<proteinExistence type="inferred from homology"/>
<reference evidence="8 9" key="1">
    <citation type="submission" date="2013-05" db="EMBL/GenBank/DDBJ databases">
        <title>Drechslerella stenobrocha genome reveals carnivorous origination and mechanical trapping mechanism of predatory fungi.</title>
        <authorList>
            <person name="Liu X."/>
            <person name="Zhang W."/>
            <person name="Liu K."/>
        </authorList>
    </citation>
    <scope>NUCLEOTIDE SEQUENCE [LARGE SCALE GENOMIC DNA]</scope>
    <source>
        <strain evidence="8 9">248</strain>
    </source>
</reference>
<dbReference type="Pfam" id="PF12921">
    <property type="entry name" value="ATP13"/>
    <property type="match status" value="1"/>
</dbReference>
<keyword evidence="5" id="KW-0496">Mitochondrion</keyword>
<dbReference type="PANTHER" id="PTHR47447">
    <property type="entry name" value="OS03G0856100 PROTEIN"/>
    <property type="match status" value="1"/>
</dbReference>
<keyword evidence="9" id="KW-1185">Reference proteome</keyword>
<evidence type="ECO:0000256" key="2">
    <source>
        <dbReference type="ARBA" id="ARBA00006192"/>
    </source>
</evidence>
<dbReference type="Pfam" id="PF13812">
    <property type="entry name" value="PPR_3"/>
    <property type="match status" value="1"/>
</dbReference>
<organism evidence="8 9">
    <name type="scientific">Drechslerella stenobrocha 248</name>
    <dbReference type="NCBI Taxonomy" id="1043628"/>
    <lineage>
        <taxon>Eukaryota</taxon>
        <taxon>Fungi</taxon>
        <taxon>Dikarya</taxon>
        <taxon>Ascomycota</taxon>
        <taxon>Pezizomycotina</taxon>
        <taxon>Orbiliomycetes</taxon>
        <taxon>Orbiliales</taxon>
        <taxon>Orbiliaceae</taxon>
        <taxon>Drechslerella</taxon>
    </lineage>
</organism>
<dbReference type="EMBL" id="KI966372">
    <property type="protein sequence ID" value="EWC48545.1"/>
    <property type="molecule type" value="Genomic_DNA"/>
</dbReference>
<dbReference type="Gene3D" id="1.25.40.10">
    <property type="entry name" value="Tetratricopeptide repeat domain"/>
    <property type="match status" value="1"/>
</dbReference>
<dbReference type="GO" id="GO:0005739">
    <property type="term" value="C:mitochondrion"/>
    <property type="evidence" value="ECO:0007669"/>
    <property type="project" value="UniProtKB-SubCell"/>
</dbReference>
<dbReference type="PANTHER" id="PTHR47447:SF17">
    <property type="entry name" value="OS12G0638900 PROTEIN"/>
    <property type="match status" value="1"/>
</dbReference>
<gene>
    <name evidence="8" type="ORF">DRE_01767</name>
</gene>
<comment type="function">
    <text evidence="6">Regulates mitochondrial small subunit maturation by controlling 15S rRNA 5'-end processing. Localizes to the 5' precursor of the 15S rRNA in a position that is subsequently occupied by mS47 in the mature yeast mtSSU. Uses structure and sequence-specific RNA recognition, binding to a single-stranded region of the precursor and specifically recognizing bases -6 to -1. The exchange of Ccm1 for mS47 is coupled to the irreversible removal of precursor rRNA that is accompanied by conformational changes of the mitoribosomal proteins uS5m and mS26. These conformational changes signal completion of 5'-end rRNA processing through protection of the mature 5'-end of the 15S rRNA and stabilization of mS47. The removal of the 5' precursor together with the dissociation of Ccm1 may be catalyzed by the 5'-3' exoribonuclease Pet127. Involved in the specific removal of group I introns in mitochondrial encoded transcripts.</text>
</comment>
<dbReference type="InterPro" id="IPR024319">
    <property type="entry name" value="ATPase_expression_mit"/>
</dbReference>
<evidence type="ECO:0000256" key="1">
    <source>
        <dbReference type="ARBA" id="ARBA00004173"/>
    </source>
</evidence>
<dbReference type="InterPro" id="IPR011990">
    <property type="entry name" value="TPR-like_helical_dom_sf"/>
</dbReference>
<evidence type="ECO:0000256" key="4">
    <source>
        <dbReference type="ARBA" id="ARBA00022946"/>
    </source>
</evidence>
<evidence type="ECO:0000313" key="8">
    <source>
        <dbReference type="EMBL" id="EWC48545.1"/>
    </source>
</evidence>
<evidence type="ECO:0000256" key="5">
    <source>
        <dbReference type="ARBA" id="ARBA00023128"/>
    </source>
</evidence>
<dbReference type="Proteomes" id="UP000024837">
    <property type="component" value="Unassembled WGS sequence"/>
</dbReference>
<comment type="subunit">
    <text evidence="7">Binds to mitochondrial small subunit 15S rRNA.</text>
</comment>
<accession>W7IH41</accession>
<dbReference type="OrthoDB" id="185373at2759"/>
<evidence type="ECO:0000256" key="7">
    <source>
        <dbReference type="ARBA" id="ARBA00044511"/>
    </source>
</evidence>
<comment type="similarity">
    <text evidence="2">Belongs to the CCM1 family.</text>
</comment>
<keyword evidence="4" id="KW-0809">Transit peptide</keyword>
<comment type="subcellular location">
    <subcellularLocation>
        <location evidence="1">Mitochondrion</location>
    </subcellularLocation>
</comment>
<sequence>MAYGAPSDLGFDSYEPPDAMDIDVLEHFELPTAYTEVHHRPATDTSSPASKYSLAVSHSVKDVPPAVSAYVRSLGSKHATEIFEAFQALHMKNMTQYLTSADFSNTMKAAKPKYMFPISWMARQITPGTAPQSNPYDGVYKTFWEGMNLVFTTMLKHGHQPTVLDYTNLMSKAMWSRSPRLLSRFWFRMTQSGVRPNTWTYNVRLAMTARPRPKNNLHKFPLVHSEKHIGFWQGREKNPLVRAMAVYADMLKNGLFPNSMTVELLAIAHAAVGDVGGITRLIQNVYGLTIGGENNNPAENANRIITPGSPIYPTSKTLKVLAVAYCRNSQFAAALQAVDAISNVYNVPIKDDTWDVLLTYSYALARPKYNLLPASTTARLAEMRNESLQARDILIRSLTRSHDPEELEAAEQEIRRAVGYYQTHVLQRYRLMKARWESGELATVTQRWRGEMEMNERLYHAFMWKEAMGYWLYALLRAHWDEMKRQNTPIVEFETRQMNLLEEFGAYFERPKVAGQKTAVPERVGYRYRYPSGMVGLKGFPAM</sequence>